<sequence length="59" mass="6433">MAASCDTCGYRNSEVKPGGSIPAKGKKITVCVENVNDLSRDVIKIAIRRRFSALVSHIR</sequence>
<evidence type="ECO:0000313" key="2">
    <source>
        <dbReference type="EMBL" id="CAK9166688.1"/>
    </source>
</evidence>
<keyword evidence="3" id="KW-1185">Reference proteome</keyword>
<dbReference type="PANTHER" id="PTHR10876">
    <property type="entry name" value="ZINC FINGER PROTEIN ZPR1"/>
    <property type="match status" value="1"/>
</dbReference>
<comment type="caution">
    <text evidence="2">The sequence shown here is derived from an EMBL/GenBank/DDBJ whole genome shotgun (WGS) entry which is preliminary data.</text>
</comment>
<dbReference type="PANTHER" id="PTHR10876:SF0">
    <property type="entry name" value="ZINC FINGER PROTEIN ZPR1"/>
    <property type="match status" value="1"/>
</dbReference>
<gene>
    <name evidence="2" type="ORF">ILEXP_LOCUS35923</name>
</gene>
<dbReference type="Proteomes" id="UP001642360">
    <property type="component" value="Unassembled WGS sequence"/>
</dbReference>
<dbReference type="Gene3D" id="2.20.25.420">
    <property type="entry name" value="ZPR1, zinc finger domain"/>
    <property type="match status" value="1"/>
</dbReference>
<proteinExistence type="predicted"/>
<dbReference type="InterPro" id="IPR042452">
    <property type="entry name" value="ZPR1_Znf1/2"/>
</dbReference>
<feature type="domain" description="Zinc finger ZPR1-type" evidence="1">
    <location>
        <begin position="1"/>
        <end position="22"/>
    </location>
</feature>
<dbReference type="InterPro" id="IPR004457">
    <property type="entry name" value="Znf_ZPR1"/>
</dbReference>
<dbReference type="Pfam" id="PF03367">
    <property type="entry name" value="Zn_ribbon_ZPR1"/>
    <property type="match status" value="1"/>
</dbReference>
<organism evidence="2 3">
    <name type="scientific">Ilex paraguariensis</name>
    <name type="common">yerba mate</name>
    <dbReference type="NCBI Taxonomy" id="185542"/>
    <lineage>
        <taxon>Eukaryota</taxon>
        <taxon>Viridiplantae</taxon>
        <taxon>Streptophyta</taxon>
        <taxon>Embryophyta</taxon>
        <taxon>Tracheophyta</taxon>
        <taxon>Spermatophyta</taxon>
        <taxon>Magnoliopsida</taxon>
        <taxon>eudicotyledons</taxon>
        <taxon>Gunneridae</taxon>
        <taxon>Pentapetalae</taxon>
        <taxon>asterids</taxon>
        <taxon>campanulids</taxon>
        <taxon>Aquifoliales</taxon>
        <taxon>Aquifoliaceae</taxon>
        <taxon>Ilex</taxon>
    </lineage>
</organism>
<dbReference type="AlphaFoldDB" id="A0ABC8TBC3"/>
<evidence type="ECO:0000259" key="1">
    <source>
        <dbReference type="Pfam" id="PF03367"/>
    </source>
</evidence>
<name>A0ABC8TBC3_9AQUA</name>
<reference evidence="2 3" key="1">
    <citation type="submission" date="2024-02" db="EMBL/GenBank/DDBJ databases">
        <authorList>
            <person name="Vignale AGUSTIN F."/>
            <person name="Sosa J E."/>
            <person name="Modenutti C."/>
        </authorList>
    </citation>
    <scope>NUCLEOTIDE SEQUENCE [LARGE SCALE GENOMIC DNA]</scope>
</reference>
<dbReference type="InterPro" id="IPR040141">
    <property type="entry name" value="ZPR1"/>
</dbReference>
<dbReference type="EMBL" id="CAUOFW020004658">
    <property type="protein sequence ID" value="CAK9166688.1"/>
    <property type="molecule type" value="Genomic_DNA"/>
</dbReference>
<evidence type="ECO:0000313" key="3">
    <source>
        <dbReference type="Proteomes" id="UP001642360"/>
    </source>
</evidence>
<protein>
    <recommendedName>
        <fullName evidence="1">Zinc finger ZPR1-type domain-containing protein</fullName>
    </recommendedName>
</protein>
<accession>A0ABC8TBC3</accession>